<keyword evidence="3" id="KW-1185">Reference proteome</keyword>
<accession>A0AAW0PEP6</accession>
<name>A0AAW0PEP6_9GOBI</name>
<gene>
    <name evidence="2" type="ORF">WMY93_009187</name>
</gene>
<protein>
    <submittedName>
        <fullName evidence="2">Uncharacterized protein</fullName>
    </submittedName>
</protein>
<reference evidence="3" key="1">
    <citation type="submission" date="2024-04" db="EMBL/GenBank/DDBJ databases">
        <title>Salinicola lusitanus LLJ914,a marine bacterium isolated from the Okinawa Trough.</title>
        <authorList>
            <person name="Li J."/>
        </authorList>
    </citation>
    <scope>NUCLEOTIDE SEQUENCE [LARGE SCALE GENOMIC DNA]</scope>
</reference>
<feature type="compositionally biased region" description="Basic and acidic residues" evidence="1">
    <location>
        <begin position="227"/>
        <end position="254"/>
    </location>
</feature>
<sequence length="337" mass="38877">MIMEESASLRKRCSTLDCNHYTFTLGQSFAWIEGEMITAKFGSNRFCFNISLQHQRAGVTPPSCAVLLGPFLRLSLRSQTFLNESSAALSFRAMWIQNSGAAFGREDVRGRALSSNEPDTIRETTQGKAAQKHMEVSSSSDDLSETTESQDQNHRVPKPQSPKTTESQNHRDPRPQRQKTTESQNYRVPRPQRQKTTESQDHRDPRPQRPKTTETQDHRVPRPQRPKTTETQDHRDPRPQRPKTTESQDHRDPKPQSPKTTESQDHRVPRPQSPKTTETQNHRVPRPQRPKTTESQDHRVPRPQSPKTTESQEHRVPRPQSPKSTVLRQDYRVPRQD</sequence>
<organism evidence="2 3">
    <name type="scientific">Mugilogobius chulae</name>
    <name type="common">yellowstripe goby</name>
    <dbReference type="NCBI Taxonomy" id="88201"/>
    <lineage>
        <taxon>Eukaryota</taxon>
        <taxon>Metazoa</taxon>
        <taxon>Chordata</taxon>
        <taxon>Craniata</taxon>
        <taxon>Vertebrata</taxon>
        <taxon>Euteleostomi</taxon>
        <taxon>Actinopterygii</taxon>
        <taxon>Neopterygii</taxon>
        <taxon>Teleostei</taxon>
        <taxon>Neoteleostei</taxon>
        <taxon>Acanthomorphata</taxon>
        <taxon>Gobiaria</taxon>
        <taxon>Gobiiformes</taxon>
        <taxon>Gobioidei</taxon>
        <taxon>Gobiidae</taxon>
        <taxon>Gobionellinae</taxon>
        <taxon>Mugilogobius</taxon>
    </lineage>
</organism>
<feature type="compositionally biased region" description="Polar residues" evidence="1">
    <location>
        <begin position="113"/>
        <end position="128"/>
    </location>
</feature>
<feature type="compositionally biased region" description="Basic and acidic residues" evidence="1">
    <location>
        <begin position="291"/>
        <end position="300"/>
    </location>
</feature>
<dbReference type="EMBL" id="JBBPFD010000006">
    <property type="protein sequence ID" value="KAK7922285.1"/>
    <property type="molecule type" value="Genomic_DNA"/>
</dbReference>
<evidence type="ECO:0000256" key="1">
    <source>
        <dbReference type="SAM" id="MobiDB-lite"/>
    </source>
</evidence>
<proteinExistence type="predicted"/>
<feature type="compositionally biased region" description="Low complexity" evidence="1">
    <location>
        <begin position="137"/>
        <end position="149"/>
    </location>
</feature>
<evidence type="ECO:0000313" key="3">
    <source>
        <dbReference type="Proteomes" id="UP001460270"/>
    </source>
</evidence>
<comment type="caution">
    <text evidence="2">The sequence shown here is derived from an EMBL/GenBank/DDBJ whole genome shotgun (WGS) entry which is preliminary data.</text>
</comment>
<feature type="region of interest" description="Disordered" evidence="1">
    <location>
        <begin position="110"/>
        <end position="337"/>
    </location>
</feature>
<evidence type="ECO:0000313" key="2">
    <source>
        <dbReference type="EMBL" id="KAK7922285.1"/>
    </source>
</evidence>
<feature type="compositionally biased region" description="Basic and acidic residues" evidence="1">
    <location>
        <begin position="195"/>
        <end position="220"/>
    </location>
</feature>
<dbReference type="Proteomes" id="UP001460270">
    <property type="component" value="Unassembled WGS sequence"/>
</dbReference>